<protein>
    <recommendedName>
        <fullName evidence="6">DUF2235 domain-containing protein</fullName>
    </recommendedName>
</protein>
<feature type="region of interest" description="Disordered" evidence="1">
    <location>
        <begin position="701"/>
        <end position="723"/>
    </location>
</feature>
<sequence>MERDYHGALSVAAGRVVTPPCCNTLHISLFFDGTGNNLFDDLYRSQIPHPTNIARLFRATVGTGYAGGAASAEGLTDPPGTGMGQYFKYYMPGVGTPFPEVGDLDYSDMGLAFAYYGEERINWGLLMIIDALRQYLDMPRMGDASLYASVKAMGAVMNAGGRGRRQTEFSKQFRALEAPLRIALVQPSQGRPKLVGVKLYVYGFSRGAAAARAFVNWLNELLGHEVPAQPALVLGKLRLPVEVQYLGLLDTVASVGIAAIAPGARGQMGWADESQQLPGGNALVKRCLHLVSAHEQRLCFPLDSIRRETGGYPVNSQEVIYPGVHSDIGGGYPPGDQGKAKGNDGLLMSQIVLHDLYADAFFHGAPLKVSIDTLPDELSHETWRAMRFEVADEFRVTSMLIARFNAWCKLTQEVSYNAPKLASSKNEIDLYQPLPATDTLEKASRTQLGWLTAWRIDRYAFASLKNTAFYRHATDTHRDPPQLARARAERAAAQVKVTERRKAYQRSVKNGNAEQKALEPGIKPIDPDLAQTQLREAAQEFAGAFRDPNHLRLAVHRLIPARAPSLIVYEVIHVDAGAECLQLKAAGRARLGQLFPPPAGYYNHLDDNHRGQVDESLNAHKPEGMLRALFDDHVHDSRAWFVYALGREPMGSFFRERMVFFGNASRRELALNDQQDNTLLAAHIVPAPAPEMTPERLAQVQREGEERHRAYQASLERVRHEAT</sequence>
<keyword evidence="5" id="KW-1185">Reference proteome</keyword>
<evidence type="ECO:0000313" key="5">
    <source>
        <dbReference type="Proteomes" id="UP001143328"/>
    </source>
</evidence>
<accession>A0A9W6NFR1</accession>
<organism evidence="4 5">
    <name type="scientific">Pseudomonas turukhanskensis</name>
    <dbReference type="NCBI Taxonomy" id="1806536"/>
    <lineage>
        <taxon>Bacteria</taxon>
        <taxon>Pseudomonadati</taxon>
        <taxon>Pseudomonadota</taxon>
        <taxon>Gammaproteobacteria</taxon>
        <taxon>Pseudomonadales</taxon>
        <taxon>Pseudomonadaceae</taxon>
        <taxon>Pseudomonas</taxon>
    </lineage>
</organism>
<comment type="caution">
    <text evidence="4">The sequence shown here is derived from an EMBL/GenBank/DDBJ whole genome shotgun (WGS) entry which is preliminary data.</text>
</comment>
<evidence type="ECO:0000259" key="3">
    <source>
        <dbReference type="Pfam" id="PF22137"/>
    </source>
</evidence>
<feature type="domain" description="T6SS Phospholipase effector Tle1-like C-terminal" evidence="3">
    <location>
        <begin position="400"/>
        <end position="670"/>
    </location>
</feature>
<dbReference type="PANTHER" id="PTHR33840:SF1">
    <property type="entry name" value="TLE1 PHOSPHOLIPASE DOMAIN-CONTAINING PROTEIN"/>
    <property type="match status" value="1"/>
</dbReference>
<dbReference type="EMBL" id="BSFN01000005">
    <property type="protein sequence ID" value="GLK89278.1"/>
    <property type="molecule type" value="Genomic_DNA"/>
</dbReference>
<proteinExistence type="predicted"/>
<evidence type="ECO:0000259" key="2">
    <source>
        <dbReference type="Pfam" id="PF09994"/>
    </source>
</evidence>
<evidence type="ECO:0000256" key="1">
    <source>
        <dbReference type="SAM" id="MobiDB-lite"/>
    </source>
</evidence>
<dbReference type="Pfam" id="PF09994">
    <property type="entry name" value="T6SS_Tle1-like_cat"/>
    <property type="match status" value="1"/>
</dbReference>
<feature type="domain" description="T6SS Phospholipase effector Tle1-like catalytic" evidence="2">
    <location>
        <begin position="240"/>
        <end position="338"/>
    </location>
</feature>
<name>A0A9W6NFR1_9PSED</name>
<dbReference type="InterPro" id="IPR054388">
    <property type="entry name" value="Tle1-like_C"/>
</dbReference>
<reference evidence="4" key="1">
    <citation type="journal article" date="2014" name="Int. J. Syst. Evol. Microbiol.">
        <title>Complete genome sequence of Corynebacterium casei LMG S-19264T (=DSM 44701T), isolated from a smear-ripened cheese.</title>
        <authorList>
            <consortium name="US DOE Joint Genome Institute (JGI-PGF)"/>
            <person name="Walter F."/>
            <person name="Albersmeier A."/>
            <person name="Kalinowski J."/>
            <person name="Ruckert C."/>
        </authorList>
    </citation>
    <scope>NUCLEOTIDE SEQUENCE</scope>
    <source>
        <strain evidence="4">VKM B-2935</strain>
    </source>
</reference>
<evidence type="ECO:0008006" key="6">
    <source>
        <dbReference type="Google" id="ProtNLM"/>
    </source>
</evidence>
<reference evidence="4" key="2">
    <citation type="submission" date="2023-01" db="EMBL/GenBank/DDBJ databases">
        <authorList>
            <person name="Sun Q."/>
            <person name="Evtushenko L."/>
        </authorList>
    </citation>
    <scope>NUCLEOTIDE SEQUENCE</scope>
    <source>
        <strain evidence="4">VKM B-2935</strain>
    </source>
</reference>
<dbReference type="InterPro" id="IPR018712">
    <property type="entry name" value="Tle1-like_cat"/>
</dbReference>
<gene>
    <name evidence="4" type="ORF">GCM10017655_23400</name>
</gene>
<dbReference type="Proteomes" id="UP001143328">
    <property type="component" value="Unassembled WGS sequence"/>
</dbReference>
<dbReference type="Pfam" id="PF22137">
    <property type="entry name" value="T6SS_Tle1-like_C"/>
    <property type="match status" value="1"/>
</dbReference>
<dbReference type="PANTHER" id="PTHR33840">
    <property type="match status" value="1"/>
</dbReference>
<dbReference type="AlphaFoldDB" id="A0A9W6NFR1"/>
<evidence type="ECO:0000313" key="4">
    <source>
        <dbReference type="EMBL" id="GLK89278.1"/>
    </source>
</evidence>